<accession>A0A2D3T5B5</accession>
<keyword evidence="10" id="KW-0175">Coiled coil</keyword>
<reference evidence="13" key="2">
    <citation type="submission" date="2017-08" db="EMBL/GenBank/DDBJ databases">
        <title>Genome sequence of Candidatus Hamiltonella defensa from Acyrthosiphon pisum strain MI47.</title>
        <authorList>
            <person name="Patel V.A."/>
            <person name="Chevignon G."/>
            <person name="Russell J.A."/>
            <person name="Oliver K.M."/>
        </authorList>
    </citation>
    <scope>NUCLEOTIDE SEQUENCE</scope>
    <source>
        <strain evidence="13">MI47</strain>
    </source>
</reference>
<evidence type="ECO:0000256" key="8">
    <source>
        <dbReference type="ARBA" id="ARBA00022884"/>
    </source>
</evidence>
<dbReference type="EMBL" id="CP022932">
    <property type="protein sequence ID" value="ASV32811.1"/>
    <property type="molecule type" value="Genomic_DNA"/>
</dbReference>
<evidence type="ECO:0000256" key="6">
    <source>
        <dbReference type="ARBA" id="ARBA00022801"/>
    </source>
</evidence>
<dbReference type="InterPro" id="IPR003029">
    <property type="entry name" value="S1_domain"/>
</dbReference>
<dbReference type="NCBIfam" id="TIGR00358">
    <property type="entry name" value="3_prime_RNase"/>
    <property type="match status" value="1"/>
</dbReference>
<gene>
    <name evidence="9" type="primary">rnb</name>
    <name evidence="14" type="ORF">BJP41_00135</name>
    <name evidence="15" type="ORF">BJP43_00135</name>
    <name evidence="13" type="ORF">CJJ18_00135</name>
</gene>
<feature type="domain" description="Cold-shock" evidence="11">
    <location>
        <begin position="23"/>
        <end position="79"/>
    </location>
</feature>
<dbReference type="SUPFAM" id="SSF50249">
    <property type="entry name" value="Nucleic acid-binding proteins"/>
    <property type="match status" value="4"/>
</dbReference>
<proteinExistence type="inferred from homology"/>
<keyword evidence="6 9" id="KW-0378">Hydrolase</keyword>
<dbReference type="AlphaFoldDB" id="A0A2D3T5B5"/>
<keyword evidence="4 9" id="KW-0963">Cytoplasm</keyword>
<evidence type="ECO:0000256" key="9">
    <source>
        <dbReference type="HAMAP-Rule" id="MF_01036"/>
    </source>
</evidence>
<dbReference type="GO" id="GO:0006402">
    <property type="term" value="P:mRNA catabolic process"/>
    <property type="evidence" value="ECO:0007669"/>
    <property type="project" value="UniProtKB-UniRule"/>
</dbReference>
<evidence type="ECO:0000256" key="7">
    <source>
        <dbReference type="ARBA" id="ARBA00022839"/>
    </source>
</evidence>
<keyword evidence="5 9" id="KW-0540">Nuclease</keyword>
<evidence type="ECO:0000313" key="16">
    <source>
        <dbReference type="Proteomes" id="UP000229055"/>
    </source>
</evidence>
<reference evidence="16 17" key="3">
    <citation type="submission" date="2017-11" db="EMBL/GenBank/DDBJ databases">
        <title>PacBio sequencing of new strain of the secondary endosymbiont Candidatus Hamiltonella defensa.</title>
        <authorList>
            <person name="Strand M.R."/>
            <person name="Oliver K."/>
        </authorList>
    </citation>
    <scope>NUCLEOTIDE SEQUENCE [LARGE SCALE GENOMIC DNA]</scope>
    <source>
        <strain evidence="17">A2C</strain>
        <strain evidence="16">ZA17</strain>
    </source>
</reference>
<evidence type="ECO:0000313" key="14">
    <source>
        <dbReference type="EMBL" id="ATW29009.1"/>
    </source>
</evidence>
<dbReference type="NCBIfam" id="TIGR02062">
    <property type="entry name" value="RNase_B"/>
    <property type="match status" value="1"/>
</dbReference>
<organism evidence="15 16">
    <name type="scientific">Candidatus Williamhamiltonella defendens</name>
    <dbReference type="NCBI Taxonomy" id="138072"/>
    <lineage>
        <taxon>Bacteria</taxon>
        <taxon>Pseudomonadati</taxon>
        <taxon>Pseudomonadota</taxon>
        <taxon>Gammaproteobacteria</taxon>
        <taxon>Enterobacterales</taxon>
        <taxon>Enterobacteriaceae</taxon>
        <taxon>aphid secondary symbionts</taxon>
        <taxon>Candidatus Williamhamiltonella</taxon>
    </lineage>
</organism>
<dbReference type="Pfam" id="PF00773">
    <property type="entry name" value="RNB"/>
    <property type="match status" value="1"/>
</dbReference>
<dbReference type="Proteomes" id="UP000230008">
    <property type="component" value="Chromosome"/>
</dbReference>
<dbReference type="Pfam" id="PF08206">
    <property type="entry name" value="OB_RNB"/>
    <property type="match status" value="1"/>
</dbReference>
<dbReference type="PANTHER" id="PTHR23355:SF37">
    <property type="entry name" value="EXORIBONUCLEASE 2"/>
    <property type="match status" value="1"/>
</dbReference>
<evidence type="ECO:0000313" key="15">
    <source>
        <dbReference type="EMBL" id="ATW32944.1"/>
    </source>
</evidence>
<dbReference type="InterPro" id="IPR001900">
    <property type="entry name" value="RNase_II/R"/>
</dbReference>
<evidence type="ECO:0000256" key="3">
    <source>
        <dbReference type="ARBA" id="ARBA00009925"/>
    </source>
</evidence>
<evidence type="ECO:0000256" key="4">
    <source>
        <dbReference type="ARBA" id="ARBA00022490"/>
    </source>
</evidence>
<dbReference type="PROSITE" id="PS01175">
    <property type="entry name" value="RIBONUCLEASE_II"/>
    <property type="match status" value="1"/>
</dbReference>
<keyword evidence="8 9" id="KW-0694">RNA-binding</keyword>
<comment type="subcellular location">
    <subcellularLocation>
        <location evidence="2 9">Cytoplasm</location>
    </subcellularLocation>
</comment>
<dbReference type="InterPro" id="IPR022966">
    <property type="entry name" value="RNase_II/R_CS"/>
</dbReference>
<dbReference type="SMART" id="SM00955">
    <property type="entry name" value="RNB"/>
    <property type="match status" value="1"/>
</dbReference>
<dbReference type="InterPro" id="IPR012340">
    <property type="entry name" value="NA-bd_OB-fold"/>
</dbReference>
<dbReference type="InterPro" id="IPR011804">
    <property type="entry name" value="RNase_II"/>
</dbReference>
<keyword evidence="7 9" id="KW-0269">Exonuclease</keyword>
<evidence type="ECO:0000256" key="5">
    <source>
        <dbReference type="ARBA" id="ARBA00022722"/>
    </source>
</evidence>
<dbReference type="Proteomes" id="UP000792865">
    <property type="component" value="Chromosome"/>
</dbReference>
<evidence type="ECO:0000256" key="10">
    <source>
        <dbReference type="SAM" id="Coils"/>
    </source>
</evidence>
<dbReference type="InterPro" id="IPR050180">
    <property type="entry name" value="RNR_Ribonuclease"/>
</dbReference>
<evidence type="ECO:0000313" key="13">
    <source>
        <dbReference type="EMBL" id="ASV32811.1"/>
    </source>
</evidence>
<protein>
    <recommendedName>
        <fullName evidence="9">Exoribonuclease 2</fullName>
        <ecNumber evidence="9">3.1.13.1</ecNumber>
    </recommendedName>
    <alternativeName>
        <fullName evidence="9">Exoribonuclease II</fullName>
        <shortName evidence="9">RNase II</shortName>
        <shortName evidence="9">Ribonuclease II</shortName>
    </alternativeName>
</protein>
<evidence type="ECO:0000259" key="11">
    <source>
        <dbReference type="SMART" id="SM00357"/>
    </source>
</evidence>
<dbReference type="Pfam" id="PF00575">
    <property type="entry name" value="S1"/>
    <property type="match status" value="1"/>
</dbReference>
<dbReference type="InterPro" id="IPR013223">
    <property type="entry name" value="RNase_B_OB_dom"/>
</dbReference>
<dbReference type="PANTHER" id="PTHR23355">
    <property type="entry name" value="RIBONUCLEASE"/>
    <property type="match status" value="1"/>
</dbReference>
<evidence type="ECO:0000256" key="1">
    <source>
        <dbReference type="ARBA" id="ARBA00001849"/>
    </source>
</evidence>
<comment type="function">
    <text evidence="9">Involved in mRNA degradation. Hydrolyzes single-stranded polyribonucleotides processively in the 3' to 5' direction.</text>
</comment>
<dbReference type="GO" id="GO:0008859">
    <property type="term" value="F:exoribonuclease II activity"/>
    <property type="evidence" value="ECO:0007669"/>
    <property type="project" value="UniProtKB-UniRule"/>
</dbReference>
<dbReference type="RefSeq" id="WP_095033737.1">
    <property type="nucleotide sequence ID" value="NZ_CAWNMT010000001.1"/>
</dbReference>
<feature type="domain" description="RNB" evidence="12">
    <location>
        <begin position="189"/>
        <end position="517"/>
    </location>
</feature>
<dbReference type="HAMAP" id="MF_01036">
    <property type="entry name" value="RNase_II"/>
    <property type="match status" value="1"/>
</dbReference>
<dbReference type="Gene3D" id="2.40.50.140">
    <property type="entry name" value="Nucleic acid-binding proteins"/>
    <property type="match status" value="2"/>
</dbReference>
<evidence type="ECO:0000313" key="17">
    <source>
        <dbReference type="Proteomes" id="UP000230008"/>
    </source>
</evidence>
<name>A0A2D3T5B5_9ENTR</name>
<dbReference type="Proteomes" id="UP000229055">
    <property type="component" value="Chromosome"/>
</dbReference>
<comment type="similarity">
    <text evidence="3 9">Belongs to the RNR ribonuclease family. RNase II subfamily.</text>
</comment>
<dbReference type="GO" id="GO:0003723">
    <property type="term" value="F:RNA binding"/>
    <property type="evidence" value="ECO:0007669"/>
    <property type="project" value="UniProtKB-KW"/>
</dbReference>
<comment type="catalytic activity">
    <reaction evidence="1 9">
        <text>Exonucleolytic cleavage in the 3'- to 5'-direction to yield nucleoside 5'-phosphates.</text>
        <dbReference type="EC" id="3.1.13.1"/>
    </reaction>
</comment>
<dbReference type="InterPro" id="IPR004476">
    <property type="entry name" value="RNase_II/RNase_R"/>
</dbReference>
<dbReference type="SMART" id="SM00357">
    <property type="entry name" value="CSP"/>
    <property type="match status" value="1"/>
</dbReference>
<reference evidence="16 17" key="1">
    <citation type="submission" date="2016-10" db="EMBL/GenBank/DDBJ databases">
        <authorList>
            <person name="Chevignon G."/>
        </authorList>
    </citation>
    <scope>NUCLEOTIDE SEQUENCE [LARGE SCALE GENOMIC DNA]</scope>
    <source>
        <strain evidence="17">A2C</strain>
        <strain evidence="16">ZA17</strain>
    </source>
</reference>
<dbReference type="GO" id="GO:0005829">
    <property type="term" value="C:cytosol"/>
    <property type="evidence" value="ECO:0007669"/>
    <property type="project" value="TreeGrafter"/>
</dbReference>
<dbReference type="NCBIfam" id="NF003455">
    <property type="entry name" value="PRK05054.1"/>
    <property type="match status" value="1"/>
</dbReference>
<dbReference type="Gene3D" id="2.40.50.640">
    <property type="match status" value="1"/>
</dbReference>
<sequence length="643" mass="73208">MFQNNPLLAKLKKQLHVSEPKIEGIVKGTEKGFGFLEIDAQKSYFIPPPQMKKVMHGDRVQGSLYNDRDREMVQPETLLEPFLSRFVGRVQKRGTFLLIRPDHPLLKEAIPCYVSADIAHSFEEGDWAVAEMREHPLKGARAFKAEITSFIAHGEDNFAPWWVTLTRHNLERTPPDMCPLALNETESEREDLTDLNFITIDNASTEDMDDALCVSDLGNGSFMLMVAIADPTAYIDENSPLDTAARQRAFTTYLPGFDIPMLPREVADDICSLRPDQRRPALICRVTITPEGALGEDIRFSSAWITSKAKLAYNKVSDWLENQGDWAPPNTEIAEQIQWLKHIYDVRHHWRQQHALVFKNRSEYRFVINENGNVLDVIIDERRIAHGIVEECMIAANICAAVILRDCLGFGFYNVHRGFDPALVKQAAQILKTHGIEFPPADLLTLEGFCQLRRQLDSLGNEALESRLRRLQAFSELSVEPGPHFGLGLPLYATWTSPIRKYSDMVNHRLLKMVIANRSAKKLDENISELIAERRRANRMAERDISDWLYARYLNPIAGTDKNFSAKIMEMTRGGLRVRLLENGAIAFIPASLIHSVRSEIVFNSEMGTVYKNEDIIYRQGDMIEVQLAQVRLDTRNLIARPI</sequence>
<feature type="coiled-coil region" evidence="10">
    <location>
        <begin position="513"/>
        <end position="540"/>
    </location>
</feature>
<dbReference type="InterPro" id="IPR011129">
    <property type="entry name" value="CSD"/>
</dbReference>
<dbReference type="EMBL" id="CP017606">
    <property type="protein sequence ID" value="ATW29009.1"/>
    <property type="molecule type" value="Genomic_DNA"/>
</dbReference>
<evidence type="ECO:0000259" key="12">
    <source>
        <dbReference type="SMART" id="SM00955"/>
    </source>
</evidence>
<dbReference type="EMBL" id="CP017613">
    <property type="protein sequence ID" value="ATW32944.1"/>
    <property type="molecule type" value="Genomic_DNA"/>
</dbReference>
<reference evidence="15" key="4">
    <citation type="journal article" date="2018" name="Genome Biol. Evol.">
        <title>Culture-Facilitated Comparative Genomics of the Facultative Symbiont Hamiltonella defensa.</title>
        <authorList>
            <person name="Chevignon G."/>
            <person name="Boyd B.M."/>
            <person name="Brandt J.W."/>
            <person name="Oliver K.M."/>
            <person name="Strand M.R."/>
        </authorList>
    </citation>
    <scope>NUCLEOTIDE SEQUENCE</scope>
    <source>
        <strain evidence="14">A2C</strain>
        <strain evidence="15">ZA17</strain>
    </source>
</reference>
<dbReference type="EC" id="3.1.13.1" evidence="9"/>
<evidence type="ECO:0000256" key="2">
    <source>
        <dbReference type="ARBA" id="ARBA00004496"/>
    </source>
</evidence>